<reference evidence="7" key="1">
    <citation type="submission" date="2015-02" db="EMBL/GenBank/DDBJ databases">
        <title>Genome Assembly of Bacillaceae bacterium MTCC 8252.</title>
        <authorList>
            <person name="Verma A."/>
            <person name="Khatri I."/>
            <person name="Mual P."/>
            <person name="Subramanian S."/>
            <person name="Krishnamurthi S."/>
        </authorList>
    </citation>
    <scope>NUCLEOTIDE SEQUENCE [LARGE SCALE GENOMIC DNA]</scope>
    <source>
        <strain evidence="7">MTCC 8252</strain>
    </source>
</reference>
<accession>A0A0F5I432</accession>
<dbReference type="RefSeq" id="WP_040037758.1">
    <property type="nucleotide sequence ID" value="NZ_JWIQ02000080.1"/>
</dbReference>
<evidence type="ECO:0000313" key="8">
    <source>
        <dbReference type="Proteomes" id="UP000031563"/>
    </source>
</evidence>
<dbReference type="Proteomes" id="UP000031563">
    <property type="component" value="Unassembled WGS sequence"/>
</dbReference>
<keyword evidence="8" id="KW-1185">Reference proteome</keyword>
<feature type="binding site" evidence="6">
    <location>
        <position position="40"/>
    </location>
    <ligand>
        <name>Zn(2+)</name>
        <dbReference type="ChEBI" id="CHEBI:29105"/>
    </ligand>
</feature>
<dbReference type="PANTHER" id="PTHR43175">
    <property type="entry name" value="CARBONIC ANHYDRASE"/>
    <property type="match status" value="1"/>
</dbReference>
<dbReference type="GO" id="GO:0008270">
    <property type="term" value="F:zinc ion binding"/>
    <property type="evidence" value="ECO:0007669"/>
    <property type="project" value="InterPro"/>
</dbReference>
<dbReference type="GO" id="GO:0004089">
    <property type="term" value="F:carbonate dehydratase activity"/>
    <property type="evidence" value="ECO:0007669"/>
    <property type="project" value="UniProtKB-EC"/>
</dbReference>
<dbReference type="Gene3D" id="3.40.1050.10">
    <property type="entry name" value="Carbonic anhydrase"/>
    <property type="match status" value="1"/>
</dbReference>
<dbReference type="SMART" id="SM00947">
    <property type="entry name" value="Pro_CA"/>
    <property type="match status" value="1"/>
</dbReference>
<dbReference type="InterPro" id="IPR036874">
    <property type="entry name" value="Carbonic_anhydrase_sf"/>
</dbReference>
<dbReference type="CDD" id="cd03379">
    <property type="entry name" value="beta_CA_cladeD"/>
    <property type="match status" value="1"/>
</dbReference>
<dbReference type="STRING" id="1221996.QY95_01776"/>
<keyword evidence="3 6" id="KW-0479">Metal-binding</keyword>
<evidence type="ECO:0000313" key="7">
    <source>
        <dbReference type="EMBL" id="KKB40281.1"/>
    </source>
</evidence>
<feature type="binding site" evidence="6">
    <location>
        <position position="96"/>
    </location>
    <ligand>
        <name>Zn(2+)</name>
        <dbReference type="ChEBI" id="CHEBI:29105"/>
    </ligand>
</feature>
<comment type="similarity">
    <text evidence="1">Belongs to the beta-class carbonic anhydrase family.</text>
</comment>
<evidence type="ECO:0000256" key="2">
    <source>
        <dbReference type="ARBA" id="ARBA00012925"/>
    </source>
</evidence>
<comment type="caution">
    <text evidence="7">The sequence shown here is derived from an EMBL/GenBank/DDBJ whole genome shotgun (WGS) entry which is preliminary data.</text>
</comment>
<gene>
    <name evidence="7" type="ORF">QY95_01776</name>
</gene>
<dbReference type="PANTHER" id="PTHR43175:SF3">
    <property type="entry name" value="CARBON DISULFIDE HYDROLASE"/>
    <property type="match status" value="1"/>
</dbReference>
<dbReference type="EMBL" id="JWIR02000031">
    <property type="protein sequence ID" value="KKB40281.1"/>
    <property type="molecule type" value="Genomic_DNA"/>
</dbReference>
<dbReference type="EC" id="4.2.1.1" evidence="2"/>
<dbReference type="OrthoDB" id="9792260at2"/>
<keyword evidence="4 6" id="KW-0862">Zinc</keyword>
<dbReference type="InterPro" id="IPR001765">
    <property type="entry name" value="Carbonic_anhydrase"/>
</dbReference>
<evidence type="ECO:0000256" key="3">
    <source>
        <dbReference type="ARBA" id="ARBA00022723"/>
    </source>
</evidence>
<comment type="catalytic activity">
    <reaction evidence="5">
        <text>hydrogencarbonate + H(+) = CO2 + H2O</text>
        <dbReference type="Rhea" id="RHEA:10748"/>
        <dbReference type="ChEBI" id="CHEBI:15377"/>
        <dbReference type="ChEBI" id="CHEBI:15378"/>
        <dbReference type="ChEBI" id="CHEBI:16526"/>
        <dbReference type="ChEBI" id="CHEBI:17544"/>
        <dbReference type="EC" id="4.2.1.1"/>
    </reaction>
</comment>
<name>A0A0F5I432_BACTR</name>
<evidence type="ECO:0000256" key="4">
    <source>
        <dbReference type="ARBA" id="ARBA00022833"/>
    </source>
</evidence>
<dbReference type="AlphaFoldDB" id="A0A0F5I432"/>
<feature type="binding site" evidence="6">
    <location>
        <position position="38"/>
    </location>
    <ligand>
        <name>Zn(2+)</name>
        <dbReference type="ChEBI" id="CHEBI:29105"/>
    </ligand>
</feature>
<evidence type="ECO:0000256" key="6">
    <source>
        <dbReference type="PIRSR" id="PIRSR601765-1"/>
    </source>
</evidence>
<organism evidence="7 8">
    <name type="scientific">Bacillus thermotolerans</name>
    <name type="common">Quasibacillus thermotolerans</name>
    <dbReference type="NCBI Taxonomy" id="1221996"/>
    <lineage>
        <taxon>Bacteria</taxon>
        <taxon>Bacillati</taxon>
        <taxon>Bacillota</taxon>
        <taxon>Bacilli</taxon>
        <taxon>Bacillales</taxon>
        <taxon>Bacillaceae</taxon>
        <taxon>Bacillus</taxon>
    </lineage>
</organism>
<comment type="cofactor">
    <cofactor evidence="6">
        <name>Zn(2+)</name>
        <dbReference type="ChEBI" id="CHEBI:29105"/>
    </cofactor>
    <text evidence="6">Binds 1 zinc ion per subunit.</text>
</comment>
<evidence type="ECO:0000256" key="1">
    <source>
        <dbReference type="ARBA" id="ARBA00006217"/>
    </source>
</evidence>
<sequence length="191" mass="21242">MTLLKEVLSFNKEFVDSKMYEEYTTGKFPDKRAVILTCMDTRLVELVTKAMNFRNGDVKIVRNAGAVINHPFGSIMRSLLVAVYQLQADEIFIVGHHDCGMSTLSSEAILGAMEKRGIEKDTADTLRNAGIDIDSWLQGFESVEQSVEHSVHMVKTHPLMSKSIPVHGLVINPNTGKLDLVIDGYKKETTA</sequence>
<protein>
    <recommendedName>
        <fullName evidence="2">carbonic anhydrase</fullName>
        <ecNumber evidence="2">4.2.1.1</ecNumber>
    </recommendedName>
</protein>
<dbReference type="SUPFAM" id="SSF53056">
    <property type="entry name" value="beta-carbonic anhydrase, cab"/>
    <property type="match status" value="1"/>
</dbReference>
<proteinExistence type="inferred from homology"/>
<feature type="binding site" evidence="6">
    <location>
        <position position="99"/>
    </location>
    <ligand>
        <name>Zn(2+)</name>
        <dbReference type="ChEBI" id="CHEBI:29105"/>
    </ligand>
</feature>
<dbReference type="Pfam" id="PF00484">
    <property type="entry name" value="Pro_CA"/>
    <property type="match status" value="1"/>
</dbReference>
<evidence type="ECO:0000256" key="5">
    <source>
        <dbReference type="ARBA" id="ARBA00048348"/>
    </source>
</evidence>